<keyword evidence="2" id="KW-0808">Transferase</keyword>
<dbReference type="AlphaFoldDB" id="A0A1X2GW78"/>
<evidence type="ECO:0000313" key="9">
    <source>
        <dbReference type="EMBL" id="ORX62282.1"/>
    </source>
</evidence>
<dbReference type="Gene3D" id="1.10.220.160">
    <property type="match status" value="1"/>
</dbReference>
<dbReference type="Pfam" id="PF00856">
    <property type="entry name" value="SET"/>
    <property type="match status" value="1"/>
</dbReference>
<keyword evidence="1" id="KW-0489">Methyltransferase</keyword>
<gene>
    <name evidence="9" type="ORF">DM01DRAFT_1380085</name>
</gene>
<evidence type="ECO:0000256" key="1">
    <source>
        <dbReference type="ARBA" id="ARBA00022603"/>
    </source>
</evidence>
<dbReference type="PROSITE" id="PS50280">
    <property type="entry name" value="SET"/>
    <property type="match status" value="1"/>
</dbReference>
<evidence type="ECO:0000256" key="7">
    <source>
        <dbReference type="SAM" id="MobiDB-lite"/>
    </source>
</evidence>
<dbReference type="InterPro" id="IPR001214">
    <property type="entry name" value="SET_dom"/>
</dbReference>
<comment type="catalytic activity">
    <reaction evidence="6">
        <text>L-lysyl-[histone] + S-adenosyl-L-methionine = N(6)-methyl-L-lysyl-[histone] + S-adenosyl-L-homocysteine + H(+)</text>
        <dbReference type="Rhea" id="RHEA:10024"/>
        <dbReference type="Rhea" id="RHEA-COMP:9845"/>
        <dbReference type="Rhea" id="RHEA-COMP:9846"/>
        <dbReference type="ChEBI" id="CHEBI:15378"/>
        <dbReference type="ChEBI" id="CHEBI:29969"/>
        <dbReference type="ChEBI" id="CHEBI:57856"/>
        <dbReference type="ChEBI" id="CHEBI:59789"/>
        <dbReference type="ChEBI" id="CHEBI:61929"/>
    </reaction>
    <physiologicalReaction direction="left-to-right" evidence="6">
        <dbReference type="Rhea" id="RHEA:10025"/>
    </physiologicalReaction>
</comment>
<feature type="region of interest" description="Disordered" evidence="7">
    <location>
        <begin position="57"/>
        <end position="78"/>
    </location>
</feature>
<dbReference type="InterPro" id="IPR046341">
    <property type="entry name" value="SET_dom_sf"/>
</dbReference>
<dbReference type="GO" id="GO:0045814">
    <property type="term" value="P:negative regulation of gene expression, epigenetic"/>
    <property type="evidence" value="ECO:0007669"/>
    <property type="project" value="TreeGrafter"/>
</dbReference>
<dbReference type="Gene3D" id="2.170.270.10">
    <property type="entry name" value="SET domain"/>
    <property type="match status" value="1"/>
</dbReference>
<dbReference type="GO" id="GO:0032259">
    <property type="term" value="P:methylation"/>
    <property type="evidence" value="ECO:0007669"/>
    <property type="project" value="UniProtKB-KW"/>
</dbReference>
<evidence type="ECO:0000259" key="8">
    <source>
        <dbReference type="PROSITE" id="PS50280"/>
    </source>
</evidence>
<dbReference type="PANTHER" id="PTHR46402">
    <property type="entry name" value="SET AND MYND DOMAIN-CONTAINING PROTEIN 5"/>
    <property type="match status" value="1"/>
</dbReference>
<evidence type="ECO:0000256" key="4">
    <source>
        <dbReference type="ARBA" id="ARBA00042380"/>
    </source>
</evidence>
<comment type="caution">
    <text evidence="9">The sequence shown here is derived from an EMBL/GenBank/DDBJ whole genome shotgun (WGS) entry which is preliminary data.</text>
</comment>
<organism evidence="9 10">
    <name type="scientific">Hesseltinella vesiculosa</name>
    <dbReference type="NCBI Taxonomy" id="101127"/>
    <lineage>
        <taxon>Eukaryota</taxon>
        <taxon>Fungi</taxon>
        <taxon>Fungi incertae sedis</taxon>
        <taxon>Mucoromycota</taxon>
        <taxon>Mucoromycotina</taxon>
        <taxon>Mucoromycetes</taxon>
        <taxon>Mucorales</taxon>
        <taxon>Cunninghamellaceae</taxon>
        <taxon>Hesseltinella</taxon>
    </lineage>
</organism>
<keyword evidence="3" id="KW-0949">S-adenosyl-L-methionine</keyword>
<dbReference type="STRING" id="101127.A0A1X2GW78"/>
<reference evidence="9 10" key="1">
    <citation type="submission" date="2016-07" db="EMBL/GenBank/DDBJ databases">
        <title>Pervasive Adenine N6-methylation of Active Genes in Fungi.</title>
        <authorList>
            <consortium name="DOE Joint Genome Institute"/>
            <person name="Mondo S.J."/>
            <person name="Dannebaum R.O."/>
            <person name="Kuo R.C."/>
            <person name="Labutti K."/>
            <person name="Haridas S."/>
            <person name="Kuo A."/>
            <person name="Salamov A."/>
            <person name="Ahrendt S.R."/>
            <person name="Lipzen A."/>
            <person name="Sullivan W."/>
            <person name="Andreopoulos W.B."/>
            <person name="Clum A."/>
            <person name="Lindquist E."/>
            <person name="Daum C."/>
            <person name="Ramamoorthy G.K."/>
            <person name="Gryganskyi A."/>
            <person name="Culley D."/>
            <person name="Magnuson J.K."/>
            <person name="James T.Y."/>
            <person name="O'Malley M.A."/>
            <person name="Stajich J.E."/>
            <person name="Spatafora J.W."/>
            <person name="Visel A."/>
            <person name="Grigoriev I.V."/>
        </authorList>
    </citation>
    <scope>NUCLEOTIDE SEQUENCE [LARGE SCALE GENOMIC DNA]</scope>
    <source>
        <strain evidence="9 10">NRRL 3301</strain>
    </source>
</reference>
<dbReference type="SMART" id="SM00317">
    <property type="entry name" value="SET"/>
    <property type="match status" value="1"/>
</dbReference>
<dbReference type="EMBL" id="MCGT01000002">
    <property type="protein sequence ID" value="ORX62282.1"/>
    <property type="molecule type" value="Genomic_DNA"/>
</dbReference>
<evidence type="ECO:0000256" key="6">
    <source>
        <dbReference type="ARBA" id="ARBA00048619"/>
    </source>
</evidence>
<evidence type="ECO:0000256" key="5">
    <source>
        <dbReference type="ARBA" id="ARBA00044528"/>
    </source>
</evidence>
<dbReference type="OrthoDB" id="438641at2759"/>
<name>A0A1X2GW78_9FUNG</name>
<evidence type="ECO:0000313" key="10">
    <source>
        <dbReference type="Proteomes" id="UP000242146"/>
    </source>
</evidence>
<dbReference type="GO" id="GO:0042799">
    <property type="term" value="F:histone H4K20 methyltransferase activity"/>
    <property type="evidence" value="ECO:0007669"/>
    <property type="project" value="TreeGrafter"/>
</dbReference>
<accession>A0A1X2GW78</accession>
<sequence>MTDTKRIPDEEELVQYIHQLKLDHPEWGIKSIHSHIANEQQDWQVSDKRVKKLMQSKGLTAAEPAKPDPRDNVVKSGVSDDPSVPVSFINPSLKFEQDTPKVEAKMIDNVTGKGLFAATDIKKDEIIFTETPLVYFPPWEGFNLARTGNACGLCCKPFMHSVRLGSRCSHCDILYCSKQCRTIAWETFHQLECTGLNPAIMDFMNMCSNENWQAPMVVSRIYAHLILAHQRDELDQTLLNYDAFATVNQAERQAKETEWIFMEHPTRELWKKARTLLAKAYKSPPKKCKITKPLPPALAKSLFDDEDTFLNYLGKFNINNQNGGLYLIHSHINHNCTPNVSIDYSSVHRSQYKLMVRAIRAIPKGEQLCESYVNPRWNKETRQNYLSKSYLFDCQCQRCETDGPLTDELRQGLRLRSE</sequence>
<dbReference type="CDD" id="cd20071">
    <property type="entry name" value="SET_SMYD"/>
    <property type="match status" value="1"/>
</dbReference>
<dbReference type="Gene3D" id="6.10.140.2220">
    <property type="match status" value="1"/>
</dbReference>
<dbReference type="Proteomes" id="UP000242146">
    <property type="component" value="Unassembled WGS sequence"/>
</dbReference>
<protein>
    <recommendedName>
        <fullName evidence="5">Histone-lysine N-methyltransferase SET5</fullName>
    </recommendedName>
    <alternativeName>
        <fullName evidence="4">SET domain-containing protein 5</fullName>
    </alternativeName>
</protein>
<dbReference type="SUPFAM" id="SSF82199">
    <property type="entry name" value="SET domain"/>
    <property type="match status" value="1"/>
</dbReference>
<feature type="domain" description="SET" evidence="8">
    <location>
        <begin position="100"/>
        <end position="373"/>
    </location>
</feature>
<evidence type="ECO:0000256" key="2">
    <source>
        <dbReference type="ARBA" id="ARBA00022679"/>
    </source>
</evidence>
<proteinExistence type="predicted"/>
<evidence type="ECO:0000256" key="3">
    <source>
        <dbReference type="ARBA" id="ARBA00022691"/>
    </source>
</evidence>
<dbReference type="PANTHER" id="PTHR46402:SF2">
    <property type="entry name" value="HISTONE-LYSINE N-TRIMETHYLTRANSFERASE SMYD5"/>
    <property type="match status" value="1"/>
</dbReference>
<keyword evidence="10" id="KW-1185">Reference proteome</keyword>